<evidence type="ECO:0000313" key="4">
    <source>
        <dbReference type="Proteomes" id="UP001498771"/>
    </source>
</evidence>
<keyword evidence="2" id="KW-0812">Transmembrane</keyword>
<protein>
    <submittedName>
        <fullName evidence="3">Uncharacterized protein</fullName>
    </submittedName>
</protein>
<proteinExistence type="predicted"/>
<dbReference type="EMBL" id="JBBJBU010000010">
    <property type="protein sequence ID" value="KAK7203817.1"/>
    <property type="molecule type" value="Genomic_DNA"/>
</dbReference>
<evidence type="ECO:0000256" key="2">
    <source>
        <dbReference type="SAM" id="Phobius"/>
    </source>
</evidence>
<evidence type="ECO:0000313" key="3">
    <source>
        <dbReference type="EMBL" id="KAK7203817.1"/>
    </source>
</evidence>
<keyword evidence="2" id="KW-1133">Transmembrane helix</keyword>
<organism evidence="3 4">
    <name type="scientific">Myxozyma melibiosi</name>
    <dbReference type="NCBI Taxonomy" id="54550"/>
    <lineage>
        <taxon>Eukaryota</taxon>
        <taxon>Fungi</taxon>
        <taxon>Dikarya</taxon>
        <taxon>Ascomycota</taxon>
        <taxon>Saccharomycotina</taxon>
        <taxon>Lipomycetes</taxon>
        <taxon>Lipomycetales</taxon>
        <taxon>Lipomycetaceae</taxon>
        <taxon>Myxozyma</taxon>
    </lineage>
</organism>
<feature type="region of interest" description="Disordered" evidence="1">
    <location>
        <begin position="76"/>
        <end position="100"/>
    </location>
</feature>
<accession>A0ABR1F1X2</accession>
<feature type="region of interest" description="Disordered" evidence="1">
    <location>
        <begin position="1"/>
        <end position="23"/>
    </location>
</feature>
<sequence>MSSYSRGPEYFQPRNRLSNPTPSAVLRSRTGRKIIIYFLALAVVCIFIYFSFKDTREVQQTERELAERFANSRVYQSGGNAVDPNSPVGDETVEDFPQAEEPVVNKKAVHDSAAVAKDIGEDA</sequence>
<dbReference type="RefSeq" id="XP_064766850.1">
    <property type="nucleotide sequence ID" value="XM_064914969.1"/>
</dbReference>
<name>A0ABR1F1X2_9ASCO</name>
<keyword evidence="2" id="KW-0472">Membrane</keyword>
<comment type="caution">
    <text evidence="3">The sequence shown here is derived from an EMBL/GenBank/DDBJ whole genome shotgun (WGS) entry which is preliminary data.</text>
</comment>
<keyword evidence="4" id="KW-1185">Reference proteome</keyword>
<gene>
    <name evidence="3" type="ORF">BZA70DRAFT_311988</name>
</gene>
<reference evidence="3 4" key="1">
    <citation type="submission" date="2024-03" db="EMBL/GenBank/DDBJ databases">
        <title>Genome-scale model development and genomic sequencing of the oleaginous clade Lipomyces.</title>
        <authorList>
            <consortium name="Lawrence Berkeley National Laboratory"/>
            <person name="Czajka J.J."/>
            <person name="Han Y."/>
            <person name="Kim J."/>
            <person name="Mondo S.J."/>
            <person name="Hofstad B.A."/>
            <person name="Robles A."/>
            <person name="Haridas S."/>
            <person name="Riley R."/>
            <person name="LaButti K."/>
            <person name="Pangilinan J."/>
            <person name="Andreopoulos W."/>
            <person name="Lipzen A."/>
            <person name="Yan J."/>
            <person name="Wang M."/>
            <person name="Ng V."/>
            <person name="Grigoriev I.V."/>
            <person name="Spatafora J.W."/>
            <person name="Magnuson J.K."/>
            <person name="Baker S.E."/>
            <person name="Pomraning K.R."/>
        </authorList>
    </citation>
    <scope>NUCLEOTIDE SEQUENCE [LARGE SCALE GENOMIC DNA]</scope>
    <source>
        <strain evidence="3 4">Phaff 52-87</strain>
    </source>
</reference>
<dbReference type="Proteomes" id="UP001498771">
    <property type="component" value="Unassembled WGS sequence"/>
</dbReference>
<feature type="transmembrane region" description="Helical" evidence="2">
    <location>
        <begin position="34"/>
        <end position="52"/>
    </location>
</feature>
<evidence type="ECO:0000256" key="1">
    <source>
        <dbReference type="SAM" id="MobiDB-lite"/>
    </source>
</evidence>
<dbReference type="GeneID" id="90040481"/>